<name>A0A1T5P894_9BACT</name>
<dbReference type="PANTHER" id="PTHR37841">
    <property type="entry name" value="GLR2918 PROTEIN"/>
    <property type="match status" value="1"/>
</dbReference>
<dbReference type="InterPro" id="IPR032774">
    <property type="entry name" value="WG_beta_rep"/>
</dbReference>
<gene>
    <name evidence="2" type="ORF">SAMN05660461_4847</name>
</gene>
<evidence type="ECO:0000313" key="3">
    <source>
        <dbReference type="Proteomes" id="UP000190166"/>
    </source>
</evidence>
<dbReference type="PANTHER" id="PTHR37841:SF1">
    <property type="entry name" value="DUF3298 DOMAIN-CONTAINING PROTEIN"/>
    <property type="match status" value="1"/>
</dbReference>
<organism evidence="2 3">
    <name type="scientific">Chitinophaga ginsengisegetis</name>
    <dbReference type="NCBI Taxonomy" id="393003"/>
    <lineage>
        <taxon>Bacteria</taxon>
        <taxon>Pseudomonadati</taxon>
        <taxon>Bacteroidota</taxon>
        <taxon>Chitinophagia</taxon>
        <taxon>Chitinophagales</taxon>
        <taxon>Chitinophagaceae</taxon>
        <taxon>Chitinophaga</taxon>
    </lineage>
</organism>
<dbReference type="AlphaFoldDB" id="A0A1T5P894"/>
<feature type="signal peptide" evidence="1">
    <location>
        <begin position="1"/>
        <end position="25"/>
    </location>
</feature>
<evidence type="ECO:0000313" key="2">
    <source>
        <dbReference type="EMBL" id="SKD08970.1"/>
    </source>
</evidence>
<feature type="chain" id="PRO_5011962112" evidence="1">
    <location>
        <begin position="26"/>
        <end position="777"/>
    </location>
</feature>
<sequence>MNVAKQMRKRYLLAGLLLNSISLHAQEPVVAGYLGRFDGQFAPVLINQQKQWLHISGAVLVDKTENIGYYNTIVAVKHNAYGAVSNAGKIIAPFKYDEVILADEQDDHDSSKNYCFVITRLNGKYGAADTLGNVICPPLYSEVSALTPHVLKMKKDGRWGWIDIKTGKVLQEPIYEEADKSYVRDNTIQIKKAGKVGLAAEDGAIIVPAEYESFDYLSGSNIYMGFTTNGKAGVMDKSGGIVIPAIYDKCAVGPTEELFAVTKNNKTGFVDKHGKTLLPFQYSAATRTGNVMKVSMGNKYGVVNAEGKEIIPPRYNDIIAINAKGQETYDGGIIMAPGQTITDERSPIPAVFLVSDDTGTSLTDANGKPLTAQVYSRITPFSWQNTPWLAVEQNGKTGLLGMDGKTILPVAYDGFVNGYGSGFSYLDDNAGESKKNYLPVSKGERIGLVDITTGKEIIPTRYEWIQWQNSRILLLRNGDTSSLADISGKIIRGGKRYGFFTAVDTNRIVETQYNDDGTTTTQLTDLAGNTLYSSQRWEFKEDQASRLLVPESEKRSSAKFNDGLLKVWGSARNNVFLDPNGKEVVFDEYSFVGDFWNGLALAGIDSTPQHTLYGIINRKKEIVYPITANDILEMGNLLVVKKGELKGLITKEGKVLLPTEYEDIDDIYDTPFLKVSRDNKYGVTDALGRIILPVEFDDISYRKDEKLFQVTRTGKYGIADASGKMIIPAIYDNMDTNQGYGKNIFPLLVQEGKWYFYIDAQGKAFPYKSLKKKGYED</sequence>
<reference evidence="3" key="1">
    <citation type="submission" date="2017-02" db="EMBL/GenBank/DDBJ databases">
        <authorList>
            <person name="Varghese N."/>
            <person name="Submissions S."/>
        </authorList>
    </citation>
    <scope>NUCLEOTIDE SEQUENCE [LARGE SCALE GENOMIC DNA]</scope>
    <source>
        <strain evidence="3">DSM 18108</strain>
    </source>
</reference>
<dbReference type="EMBL" id="FUZZ01000004">
    <property type="protein sequence ID" value="SKD08970.1"/>
    <property type="molecule type" value="Genomic_DNA"/>
</dbReference>
<evidence type="ECO:0000256" key="1">
    <source>
        <dbReference type="SAM" id="SignalP"/>
    </source>
</evidence>
<dbReference type="Pfam" id="PF14903">
    <property type="entry name" value="WG_beta_rep"/>
    <property type="match status" value="6"/>
</dbReference>
<proteinExistence type="predicted"/>
<keyword evidence="3" id="KW-1185">Reference proteome</keyword>
<protein>
    <submittedName>
        <fullName evidence="2">WG containing repeat-containing protein</fullName>
    </submittedName>
</protein>
<accession>A0A1T5P894</accession>
<dbReference type="Proteomes" id="UP000190166">
    <property type="component" value="Unassembled WGS sequence"/>
</dbReference>
<dbReference type="STRING" id="393003.SAMN05660461_4847"/>
<keyword evidence="1" id="KW-0732">Signal</keyword>